<comment type="similarity">
    <text evidence="2">Belongs to the VirD4/TraG family.</text>
</comment>
<comment type="subcellular location">
    <subcellularLocation>
        <location evidence="1">Cell membrane</location>
        <topology evidence="1">Multi-pass membrane protein</topology>
    </subcellularLocation>
</comment>
<protein>
    <submittedName>
        <fullName evidence="8">TraM recognition domain-containing protein</fullName>
    </submittedName>
</protein>
<sequence length="593" mass="66022">MANENLNEQICGAPDFQETEAPESTPGMQIGADDLPEESDLPEEDDDLFEEEEDDFAWYQAEVYRYEQAVLDYDLYEGDDGKSDDYLDDYYLNEYYLNCDATVSSVSAPAEEVAAVMPEKCPRNDFDDLDVSAGYAKSKQNPVPIRTHRILAEGVEVSNDTWKTGLNNNDLIIGPTGSGKTRHYIKPNLMQGALPVTGTNPESFIVTDTKGNLRNEVGIVLKRSGFLVHTIDFTDLPKNHLGYNPLAFVRIDPLTGEAREQDVMRIATTLCPPTLSNDPYWSNAARSLIAAMIAYTLEWLPKEQQHLGTVYDLITAADSNQMEENFVEIANARPNCLFVKQFSSVRAVRDAEKTFACIVGVATDQLSSLVFSDAIAFYTTSPQVDFRKLGTDFAGLFLTVSDTDRSMDKLVNLLYSQAISELCIFADTECAGSRLPHPVRLYLDDFAASAVIPDFDNITSVIRSRGIAVSIVLQSITQLNSMYGQDRARTIINNCAHILYLGGHDLDTVNYIAALASCLPDRILKLPVNSVFLYTEGTGGQQVRRYPLEQHPCYEQLPEAKRAAEIAERERQEGEMLPRLEEAIRQARAEQAA</sequence>
<dbReference type="Pfam" id="PF02534">
    <property type="entry name" value="T4SS-DNA_transf"/>
    <property type="match status" value="1"/>
</dbReference>
<keyword evidence="4" id="KW-0812">Transmembrane</keyword>
<keyword evidence="9" id="KW-1185">Reference proteome</keyword>
<evidence type="ECO:0000313" key="9">
    <source>
        <dbReference type="Proteomes" id="UP000463388"/>
    </source>
</evidence>
<feature type="compositionally biased region" description="Acidic residues" evidence="7">
    <location>
        <begin position="34"/>
        <end position="48"/>
    </location>
</feature>
<evidence type="ECO:0000256" key="1">
    <source>
        <dbReference type="ARBA" id="ARBA00004651"/>
    </source>
</evidence>
<dbReference type="Gene3D" id="1.10.8.80">
    <property type="entry name" value="Magnesium chelatase subunit I, C-Terminal domain"/>
    <property type="match status" value="1"/>
</dbReference>
<dbReference type="InterPro" id="IPR027417">
    <property type="entry name" value="P-loop_NTPase"/>
</dbReference>
<comment type="caution">
    <text evidence="8">The sequence shown here is derived from an EMBL/GenBank/DDBJ whole genome shotgun (WGS) entry which is preliminary data.</text>
</comment>
<dbReference type="AlphaFoldDB" id="A0A6N8JP84"/>
<evidence type="ECO:0000256" key="5">
    <source>
        <dbReference type="ARBA" id="ARBA00022989"/>
    </source>
</evidence>
<organism evidence="8 9">
    <name type="scientific">Adlercreutzia mucosicola</name>
    <dbReference type="NCBI Taxonomy" id="580026"/>
    <lineage>
        <taxon>Bacteria</taxon>
        <taxon>Bacillati</taxon>
        <taxon>Actinomycetota</taxon>
        <taxon>Coriobacteriia</taxon>
        <taxon>Eggerthellales</taxon>
        <taxon>Eggerthellaceae</taxon>
        <taxon>Adlercreutzia</taxon>
    </lineage>
</organism>
<evidence type="ECO:0000256" key="6">
    <source>
        <dbReference type="ARBA" id="ARBA00023136"/>
    </source>
</evidence>
<dbReference type="EMBL" id="WSRR01000008">
    <property type="protein sequence ID" value="MVX60849.1"/>
    <property type="molecule type" value="Genomic_DNA"/>
</dbReference>
<dbReference type="OrthoDB" id="226701at2"/>
<dbReference type="CDD" id="cd01127">
    <property type="entry name" value="TrwB_TraG_TraD_VirD4"/>
    <property type="match status" value="1"/>
</dbReference>
<dbReference type="Gene3D" id="3.40.50.300">
    <property type="entry name" value="P-loop containing nucleotide triphosphate hydrolases"/>
    <property type="match status" value="1"/>
</dbReference>
<dbReference type="RefSeq" id="WP_160345612.1">
    <property type="nucleotide sequence ID" value="NZ_WSRR01000008.1"/>
</dbReference>
<evidence type="ECO:0000256" key="4">
    <source>
        <dbReference type="ARBA" id="ARBA00022692"/>
    </source>
</evidence>
<dbReference type="InterPro" id="IPR003688">
    <property type="entry name" value="TraG/VirD4"/>
</dbReference>
<keyword evidence="3" id="KW-1003">Cell membrane</keyword>
<evidence type="ECO:0000256" key="7">
    <source>
        <dbReference type="SAM" id="MobiDB-lite"/>
    </source>
</evidence>
<proteinExistence type="inferred from homology"/>
<name>A0A6N8JP84_9ACTN</name>
<keyword evidence="5" id="KW-1133">Transmembrane helix</keyword>
<evidence type="ECO:0000256" key="2">
    <source>
        <dbReference type="ARBA" id="ARBA00008806"/>
    </source>
</evidence>
<dbReference type="PANTHER" id="PTHR37937:SF1">
    <property type="entry name" value="CONJUGATIVE TRANSFER: DNA TRANSPORT"/>
    <property type="match status" value="1"/>
</dbReference>
<dbReference type="SUPFAM" id="SSF52540">
    <property type="entry name" value="P-loop containing nucleoside triphosphate hydrolases"/>
    <property type="match status" value="1"/>
</dbReference>
<gene>
    <name evidence="8" type="ORF">GKZ27_05170</name>
</gene>
<evidence type="ECO:0000313" key="8">
    <source>
        <dbReference type="EMBL" id="MVX60849.1"/>
    </source>
</evidence>
<feature type="region of interest" description="Disordered" evidence="7">
    <location>
        <begin position="1"/>
        <end position="48"/>
    </location>
</feature>
<evidence type="ECO:0000256" key="3">
    <source>
        <dbReference type="ARBA" id="ARBA00022475"/>
    </source>
</evidence>
<dbReference type="NCBIfam" id="NF045973">
    <property type="entry name" value="conju_CD1115"/>
    <property type="match status" value="1"/>
</dbReference>
<dbReference type="GO" id="GO:0005886">
    <property type="term" value="C:plasma membrane"/>
    <property type="evidence" value="ECO:0007669"/>
    <property type="project" value="UniProtKB-SubCell"/>
</dbReference>
<reference evidence="8 9" key="1">
    <citation type="submission" date="2019-12" db="EMBL/GenBank/DDBJ databases">
        <title>Microbes associate with the intestines of laboratory mice.</title>
        <authorList>
            <person name="Navarre W."/>
            <person name="Wong E."/>
        </authorList>
    </citation>
    <scope>NUCLEOTIDE SEQUENCE [LARGE SCALE GENOMIC DNA]</scope>
    <source>
        <strain evidence="8 9">NM66_B29</strain>
    </source>
</reference>
<accession>A0A6N8JP84</accession>
<keyword evidence="6" id="KW-0472">Membrane</keyword>
<dbReference type="InterPro" id="IPR051539">
    <property type="entry name" value="T4SS-coupling_protein"/>
</dbReference>
<dbReference type="PANTHER" id="PTHR37937">
    <property type="entry name" value="CONJUGATIVE TRANSFER: DNA TRANSPORT"/>
    <property type="match status" value="1"/>
</dbReference>
<dbReference type="Proteomes" id="UP000463388">
    <property type="component" value="Unassembled WGS sequence"/>
</dbReference>